<dbReference type="Proteomes" id="UP000215027">
    <property type="component" value="Chromosome I"/>
</dbReference>
<name>A0A160T0R0_9CHLR</name>
<accession>A0A160T0R0</accession>
<evidence type="ECO:0000313" key="2">
    <source>
        <dbReference type="EMBL" id="CUS03074.2"/>
    </source>
</evidence>
<dbReference type="KEGG" id="pbf:CFX0092_A1196"/>
<sequence length="79" mass="8577">MERGQECPLPNPLPGGEGTRTPPPVPSPFGRGLGRGFFPSAITPPIIWRGDKNTLSLTLSQGERGQERRLWFPLPLGEG</sequence>
<evidence type="ECO:0000313" key="3">
    <source>
        <dbReference type="Proteomes" id="UP000215027"/>
    </source>
</evidence>
<reference evidence="2" key="1">
    <citation type="submission" date="2016-01" db="EMBL/GenBank/DDBJ databases">
        <authorList>
            <person name="Mcilroy J.S."/>
            <person name="Karst M S."/>
            <person name="Albertsen M."/>
        </authorList>
    </citation>
    <scope>NUCLEOTIDE SEQUENCE</scope>
    <source>
        <strain evidence="2">Cfx-K</strain>
    </source>
</reference>
<protein>
    <submittedName>
        <fullName evidence="2">Uncharacterized protein</fullName>
    </submittedName>
</protein>
<dbReference type="AlphaFoldDB" id="A0A160T0R0"/>
<organism evidence="2 3">
    <name type="scientific">Candidatus Promineifilum breve</name>
    <dbReference type="NCBI Taxonomy" id="1806508"/>
    <lineage>
        <taxon>Bacteria</taxon>
        <taxon>Bacillati</taxon>
        <taxon>Chloroflexota</taxon>
        <taxon>Ardenticatenia</taxon>
        <taxon>Candidatus Promineifilales</taxon>
        <taxon>Candidatus Promineifilaceae</taxon>
        <taxon>Candidatus Promineifilum</taxon>
    </lineage>
</organism>
<proteinExistence type="predicted"/>
<gene>
    <name evidence="2" type="ORF">CFX0092_A1196</name>
</gene>
<dbReference type="EMBL" id="LN890655">
    <property type="protein sequence ID" value="CUS03074.2"/>
    <property type="molecule type" value="Genomic_DNA"/>
</dbReference>
<keyword evidence="3" id="KW-1185">Reference proteome</keyword>
<evidence type="ECO:0000256" key="1">
    <source>
        <dbReference type="SAM" id="MobiDB-lite"/>
    </source>
</evidence>
<feature type="region of interest" description="Disordered" evidence="1">
    <location>
        <begin position="1"/>
        <end position="36"/>
    </location>
</feature>